<dbReference type="PANTHER" id="PTHR37422:SF17">
    <property type="entry name" value="O-ANTIGEN LIGASE"/>
    <property type="match status" value="1"/>
</dbReference>
<proteinExistence type="predicted"/>
<comment type="subcellular location">
    <subcellularLocation>
        <location evidence="1">Membrane</location>
        <topology evidence="1">Multi-pass membrane protein</topology>
    </subcellularLocation>
</comment>
<feature type="transmembrane region" description="Helical" evidence="5">
    <location>
        <begin position="253"/>
        <end position="272"/>
    </location>
</feature>
<evidence type="ECO:0000256" key="3">
    <source>
        <dbReference type="ARBA" id="ARBA00022989"/>
    </source>
</evidence>
<feature type="transmembrane region" description="Helical" evidence="5">
    <location>
        <begin position="83"/>
        <end position="102"/>
    </location>
</feature>
<gene>
    <name evidence="7" type="ORF">EV215_1247</name>
</gene>
<evidence type="ECO:0000313" key="7">
    <source>
        <dbReference type="EMBL" id="TDT69718.1"/>
    </source>
</evidence>
<dbReference type="InterPro" id="IPR007016">
    <property type="entry name" value="O-antigen_ligase-rel_domated"/>
</dbReference>
<accession>A0AA46I5A2</accession>
<feature type="transmembrane region" description="Helical" evidence="5">
    <location>
        <begin position="53"/>
        <end position="71"/>
    </location>
</feature>
<dbReference type="RefSeq" id="WP_134113133.1">
    <property type="nucleotide sequence ID" value="NZ_SOBG01000005.1"/>
</dbReference>
<comment type="caution">
    <text evidence="7">The sequence shown here is derived from an EMBL/GenBank/DDBJ whole genome shotgun (WGS) entry which is preliminary data.</text>
</comment>
<dbReference type="Pfam" id="PF04932">
    <property type="entry name" value="Wzy_C"/>
    <property type="match status" value="1"/>
</dbReference>
<keyword evidence="4 5" id="KW-0472">Membrane</keyword>
<feature type="transmembrane region" description="Helical" evidence="5">
    <location>
        <begin position="143"/>
        <end position="163"/>
    </location>
</feature>
<keyword evidence="7" id="KW-0436">Ligase</keyword>
<protein>
    <submittedName>
        <fullName evidence="7">O-antigen ligase-like membrane protein</fullName>
    </submittedName>
</protein>
<dbReference type="GO" id="GO:0016020">
    <property type="term" value="C:membrane"/>
    <property type="evidence" value="ECO:0007669"/>
    <property type="project" value="UniProtKB-SubCell"/>
</dbReference>
<evidence type="ECO:0000256" key="4">
    <source>
        <dbReference type="ARBA" id="ARBA00023136"/>
    </source>
</evidence>
<keyword evidence="2 5" id="KW-0812">Transmembrane</keyword>
<dbReference type="PANTHER" id="PTHR37422">
    <property type="entry name" value="TEICHURONIC ACID BIOSYNTHESIS PROTEIN TUAE"/>
    <property type="match status" value="1"/>
</dbReference>
<feature type="transmembrane region" description="Helical" evidence="5">
    <location>
        <begin position="526"/>
        <end position="546"/>
    </location>
</feature>
<evidence type="ECO:0000256" key="1">
    <source>
        <dbReference type="ARBA" id="ARBA00004141"/>
    </source>
</evidence>
<feature type="transmembrane region" description="Helical" evidence="5">
    <location>
        <begin position="7"/>
        <end position="25"/>
    </location>
</feature>
<evidence type="ECO:0000313" key="8">
    <source>
        <dbReference type="Proteomes" id="UP000294678"/>
    </source>
</evidence>
<feature type="transmembrane region" description="Helical" evidence="5">
    <location>
        <begin position="207"/>
        <end position="225"/>
    </location>
</feature>
<evidence type="ECO:0000256" key="5">
    <source>
        <dbReference type="SAM" id="Phobius"/>
    </source>
</evidence>
<reference evidence="7 8" key="1">
    <citation type="submission" date="2019-03" db="EMBL/GenBank/DDBJ databases">
        <title>Genomic Encyclopedia of Type Strains, Phase IV (KMG-IV): sequencing the most valuable type-strain genomes for metagenomic binning, comparative biology and taxonomic classification.</title>
        <authorList>
            <person name="Goeker M."/>
        </authorList>
    </citation>
    <scope>NUCLEOTIDE SEQUENCE [LARGE SCALE GENOMIC DNA]</scope>
    <source>
        <strain evidence="7 8">DSM 100055</strain>
    </source>
</reference>
<dbReference type="EMBL" id="SOBG01000005">
    <property type="protein sequence ID" value="TDT69718.1"/>
    <property type="molecule type" value="Genomic_DNA"/>
</dbReference>
<feature type="transmembrane region" description="Helical" evidence="5">
    <location>
        <begin position="114"/>
        <end position="131"/>
    </location>
</feature>
<feature type="transmembrane region" description="Helical" evidence="5">
    <location>
        <begin position="489"/>
        <end position="514"/>
    </location>
</feature>
<sequence>MNKENRVQIILISILISFLSLVVFLKKIPLKPGTIEYLAWPVSNINYDFFSFYKSRILILFVAFALPITAINKWGKIDWKNHYLFLFIYILFAILSAVFSPFPQLAYNGVADRYESLSVLIAYIMLFFIINNSISNEKDLKSILIGVTIVSIGVALIGIFQYYGYDIFSSNFGRKLILPKDLEYLAKNLRFKFQKYQIYSTLYNPNYVGSFMTLTIFLGIGMYLYHTNIKKIFWYFYTLLMFANLVGCRSRGGFTGFIFSLLIFSIFYFKFILKNFKQLLFLFLSIILVFYLMNVSDKADKVLIKKYSTYFDNFDTGLRDLYIEGNTAIIRDKNTTLKIENIDNTKVVFLDINNNQIKTKIKTNTIYLLDDNYKNFRFELKKNALNFKYGDTHFEYLLILMDNTFKTVDNHNKIMPILTVPHVKLLEGYEKMGSFRIYNWSRTIPIIKDTLILGYGPDTFSIVFPQKDYFGKLISYGTKSILIDKPHNMYLQIAVNTGVISLIALIGLFLHFFIKFIKNRVSIQSNSFPIFISHFIGLGIIAYLITATFNDSVVSVAPLFWTFFGSWYGILELKK</sequence>
<dbReference type="InterPro" id="IPR051533">
    <property type="entry name" value="WaaL-like"/>
</dbReference>
<name>A0AA46I5A2_9FUSO</name>
<feature type="transmembrane region" description="Helical" evidence="5">
    <location>
        <begin position="552"/>
        <end position="571"/>
    </location>
</feature>
<organism evidence="7 8">
    <name type="scientific">Hypnocyclicus thermotrophus</name>
    <dbReference type="NCBI Taxonomy" id="1627895"/>
    <lineage>
        <taxon>Bacteria</taxon>
        <taxon>Fusobacteriati</taxon>
        <taxon>Fusobacteriota</taxon>
        <taxon>Fusobacteriia</taxon>
        <taxon>Fusobacteriales</taxon>
        <taxon>Fusobacteriaceae</taxon>
        <taxon>Hypnocyclicus</taxon>
    </lineage>
</organism>
<dbReference type="AlphaFoldDB" id="A0AA46I5A2"/>
<feature type="transmembrane region" description="Helical" evidence="5">
    <location>
        <begin position="232"/>
        <end position="247"/>
    </location>
</feature>
<dbReference type="GO" id="GO:0016874">
    <property type="term" value="F:ligase activity"/>
    <property type="evidence" value="ECO:0007669"/>
    <property type="project" value="UniProtKB-KW"/>
</dbReference>
<feature type="transmembrane region" description="Helical" evidence="5">
    <location>
        <begin position="279"/>
        <end position="296"/>
    </location>
</feature>
<feature type="domain" description="O-antigen ligase-related" evidence="6">
    <location>
        <begin position="398"/>
        <end position="505"/>
    </location>
</feature>
<keyword evidence="8" id="KW-1185">Reference proteome</keyword>
<keyword evidence="3 5" id="KW-1133">Transmembrane helix</keyword>
<evidence type="ECO:0000259" key="6">
    <source>
        <dbReference type="Pfam" id="PF04932"/>
    </source>
</evidence>
<dbReference type="Proteomes" id="UP000294678">
    <property type="component" value="Unassembled WGS sequence"/>
</dbReference>
<evidence type="ECO:0000256" key="2">
    <source>
        <dbReference type="ARBA" id="ARBA00022692"/>
    </source>
</evidence>